<dbReference type="PANTHER" id="PTHR33337">
    <property type="entry name" value="GFA DOMAIN-CONTAINING PROTEIN"/>
    <property type="match status" value="1"/>
</dbReference>
<dbReference type="PROSITE" id="PS51891">
    <property type="entry name" value="CENP_V_GFA"/>
    <property type="match status" value="1"/>
</dbReference>
<evidence type="ECO:0000256" key="1">
    <source>
        <dbReference type="ARBA" id="ARBA00005495"/>
    </source>
</evidence>
<comment type="caution">
    <text evidence="6">The sequence shown here is derived from an EMBL/GenBank/DDBJ whole genome shotgun (WGS) entry which is preliminary data.</text>
</comment>
<keyword evidence="3" id="KW-0862">Zinc</keyword>
<dbReference type="EMBL" id="VDFV01000026">
    <property type="protein sequence ID" value="TNC68020.1"/>
    <property type="molecule type" value="Genomic_DNA"/>
</dbReference>
<keyword evidence="2" id="KW-0479">Metal-binding</keyword>
<reference evidence="6 7" key="1">
    <citation type="submission" date="2019-06" db="EMBL/GenBank/DDBJ databases">
        <authorList>
            <person name="Jiang L."/>
        </authorList>
    </citation>
    <scope>NUCLEOTIDE SEQUENCE [LARGE SCALE GENOMIC DNA]</scope>
    <source>
        <strain evidence="6 7">YIM 48858</strain>
    </source>
</reference>
<dbReference type="PANTHER" id="PTHR33337:SF40">
    <property type="entry name" value="CENP-V_GFA DOMAIN-CONTAINING PROTEIN-RELATED"/>
    <property type="match status" value="1"/>
</dbReference>
<dbReference type="OrthoDB" id="9789603at2"/>
<evidence type="ECO:0000259" key="5">
    <source>
        <dbReference type="PROSITE" id="PS51891"/>
    </source>
</evidence>
<evidence type="ECO:0000313" key="7">
    <source>
        <dbReference type="Proteomes" id="UP000305709"/>
    </source>
</evidence>
<dbReference type="GO" id="GO:0016846">
    <property type="term" value="F:carbon-sulfur lyase activity"/>
    <property type="evidence" value="ECO:0007669"/>
    <property type="project" value="InterPro"/>
</dbReference>
<comment type="similarity">
    <text evidence="1">Belongs to the Gfa family.</text>
</comment>
<evidence type="ECO:0000256" key="4">
    <source>
        <dbReference type="ARBA" id="ARBA00023239"/>
    </source>
</evidence>
<sequence>MAAEITGRCLCGDIRFAVAGPMRSRNHCHCESCRRATSSPFTTWFTVARGDLRWTGTPRLHESSPGVRRGFCPRCGSPLSYQTDRRPDDVDLYAASLDDPAGFEPQYHSHWDERVTWVALADHLPRE</sequence>
<dbReference type="RefSeq" id="WP_139082512.1">
    <property type="nucleotide sequence ID" value="NZ_VDFV01000026.1"/>
</dbReference>
<gene>
    <name evidence="6" type="ORF">FHG71_14990</name>
</gene>
<dbReference type="Pfam" id="PF04828">
    <property type="entry name" value="GFA"/>
    <property type="match status" value="1"/>
</dbReference>
<keyword evidence="7" id="KW-1185">Reference proteome</keyword>
<evidence type="ECO:0000313" key="6">
    <source>
        <dbReference type="EMBL" id="TNC68020.1"/>
    </source>
</evidence>
<evidence type="ECO:0000256" key="2">
    <source>
        <dbReference type="ARBA" id="ARBA00022723"/>
    </source>
</evidence>
<protein>
    <submittedName>
        <fullName evidence="6">GFA family protein</fullName>
    </submittedName>
</protein>
<name>A0A5C4NA35_9RHOB</name>
<proteinExistence type="inferred from homology"/>
<organism evidence="6 7">
    <name type="scientific">Rubellimicrobium roseum</name>
    <dbReference type="NCBI Taxonomy" id="687525"/>
    <lineage>
        <taxon>Bacteria</taxon>
        <taxon>Pseudomonadati</taxon>
        <taxon>Pseudomonadota</taxon>
        <taxon>Alphaproteobacteria</taxon>
        <taxon>Rhodobacterales</taxon>
        <taxon>Roseobacteraceae</taxon>
        <taxon>Rubellimicrobium</taxon>
    </lineage>
</organism>
<accession>A0A5C4NA35</accession>
<dbReference type="InterPro" id="IPR006913">
    <property type="entry name" value="CENP-V/GFA"/>
</dbReference>
<dbReference type="InterPro" id="IPR011057">
    <property type="entry name" value="Mss4-like_sf"/>
</dbReference>
<dbReference type="Proteomes" id="UP000305709">
    <property type="component" value="Unassembled WGS sequence"/>
</dbReference>
<feature type="domain" description="CENP-V/GFA" evidence="5">
    <location>
        <begin position="5"/>
        <end position="112"/>
    </location>
</feature>
<evidence type="ECO:0000256" key="3">
    <source>
        <dbReference type="ARBA" id="ARBA00022833"/>
    </source>
</evidence>
<keyword evidence="4" id="KW-0456">Lyase</keyword>
<dbReference type="SUPFAM" id="SSF51316">
    <property type="entry name" value="Mss4-like"/>
    <property type="match status" value="1"/>
</dbReference>
<dbReference type="GO" id="GO:0046872">
    <property type="term" value="F:metal ion binding"/>
    <property type="evidence" value="ECO:0007669"/>
    <property type="project" value="UniProtKB-KW"/>
</dbReference>
<dbReference type="Gene3D" id="3.90.1590.10">
    <property type="entry name" value="glutathione-dependent formaldehyde- activating enzyme (gfa)"/>
    <property type="match status" value="1"/>
</dbReference>
<dbReference type="AlphaFoldDB" id="A0A5C4NA35"/>